<evidence type="ECO:0000313" key="2">
    <source>
        <dbReference type="EMBL" id="CAB1459886.1"/>
    </source>
</evidence>
<dbReference type="EMBL" id="CADEAL010004450">
    <property type="protein sequence ID" value="CAB1459886.1"/>
    <property type="molecule type" value="Genomic_DNA"/>
</dbReference>
<feature type="region of interest" description="Disordered" evidence="1">
    <location>
        <begin position="79"/>
        <end position="99"/>
    </location>
</feature>
<proteinExistence type="predicted"/>
<organism evidence="2 3">
    <name type="scientific">Pleuronectes platessa</name>
    <name type="common">European plaice</name>
    <dbReference type="NCBI Taxonomy" id="8262"/>
    <lineage>
        <taxon>Eukaryota</taxon>
        <taxon>Metazoa</taxon>
        <taxon>Chordata</taxon>
        <taxon>Craniata</taxon>
        <taxon>Vertebrata</taxon>
        <taxon>Euteleostomi</taxon>
        <taxon>Actinopterygii</taxon>
        <taxon>Neopterygii</taxon>
        <taxon>Teleostei</taxon>
        <taxon>Neoteleostei</taxon>
        <taxon>Acanthomorphata</taxon>
        <taxon>Carangaria</taxon>
        <taxon>Pleuronectiformes</taxon>
        <taxon>Pleuronectoidei</taxon>
        <taxon>Pleuronectidae</taxon>
        <taxon>Pleuronectes</taxon>
    </lineage>
</organism>
<evidence type="ECO:0000256" key="1">
    <source>
        <dbReference type="SAM" id="MobiDB-lite"/>
    </source>
</evidence>
<keyword evidence="3" id="KW-1185">Reference proteome</keyword>
<protein>
    <submittedName>
        <fullName evidence="2">Uncharacterized protein</fullName>
    </submittedName>
</protein>
<dbReference type="AlphaFoldDB" id="A0A9N7ZDC3"/>
<sequence>MNMMVSHSPGGGGGGRGGGGGGGGGANSDKMLEQTGQRNTGEETLRFVEEEFPRKGSVQQLELSVIFGAALLTTQSEDPVTSPAVSAQPPPPIIPGKPRDGVCATVSVFPRKNNWREKVLFVGKRANKTERTRMKLSRR</sequence>
<reference evidence="2" key="1">
    <citation type="submission" date="2020-03" db="EMBL/GenBank/DDBJ databases">
        <authorList>
            <person name="Weist P."/>
        </authorList>
    </citation>
    <scope>NUCLEOTIDE SEQUENCE</scope>
</reference>
<gene>
    <name evidence="2" type="ORF">PLEPLA_LOCUS47723</name>
</gene>
<accession>A0A9N7ZDC3</accession>
<dbReference type="Proteomes" id="UP001153269">
    <property type="component" value="Unassembled WGS sequence"/>
</dbReference>
<feature type="region of interest" description="Disordered" evidence="1">
    <location>
        <begin position="1"/>
        <end position="42"/>
    </location>
</feature>
<evidence type="ECO:0000313" key="3">
    <source>
        <dbReference type="Proteomes" id="UP001153269"/>
    </source>
</evidence>
<feature type="compositionally biased region" description="Gly residues" evidence="1">
    <location>
        <begin position="9"/>
        <end position="26"/>
    </location>
</feature>
<comment type="caution">
    <text evidence="2">The sequence shown here is derived from an EMBL/GenBank/DDBJ whole genome shotgun (WGS) entry which is preliminary data.</text>
</comment>
<name>A0A9N7ZDC3_PLEPL</name>